<organism evidence="2 3">
    <name type="scientific">Rotaria sordida</name>
    <dbReference type="NCBI Taxonomy" id="392033"/>
    <lineage>
        <taxon>Eukaryota</taxon>
        <taxon>Metazoa</taxon>
        <taxon>Spiralia</taxon>
        <taxon>Gnathifera</taxon>
        <taxon>Rotifera</taxon>
        <taxon>Eurotatoria</taxon>
        <taxon>Bdelloidea</taxon>
        <taxon>Philodinida</taxon>
        <taxon>Philodinidae</taxon>
        <taxon>Rotaria</taxon>
    </lineage>
</organism>
<protein>
    <submittedName>
        <fullName evidence="2">Uncharacterized protein</fullName>
    </submittedName>
</protein>
<name>A0A815JYG7_9BILA</name>
<comment type="caution">
    <text evidence="2">The sequence shown here is derived from an EMBL/GenBank/DDBJ whole genome shotgun (WGS) entry which is preliminary data.</text>
</comment>
<dbReference type="EMBL" id="CAJNOT010003522">
    <property type="protein sequence ID" value="CAF1388357.1"/>
    <property type="molecule type" value="Genomic_DNA"/>
</dbReference>
<dbReference type="AlphaFoldDB" id="A0A815JYG7"/>
<reference evidence="2" key="1">
    <citation type="submission" date="2021-02" db="EMBL/GenBank/DDBJ databases">
        <authorList>
            <person name="Nowell W R."/>
        </authorList>
    </citation>
    <scope>NUCLEOTIDE SEQUENCE</scope>
</reference>
<sequence>ALKEGHGTYSLEQDEKSNDIFTI</sequence>
<feature type="non-terminal residue" evidence="2">
    <location>
        <position position="1"/>
    </location>
</feature>
<dbReference type="Proteomes" id="UP000663864">
    <property type="component" value="Unassembled WGS sequence"/>
</dbReference>
<accession>A0A815JYG7</accession>
<gene>
    <name evidence="2" type="ORF">ZHD862_LOCUS32490</name>
</gene>
<evidence type="ECO:0000313" key="3">
    <source>
        <dbReference type="Proteomes" id="UP000663864"/>
    </source>
</evidence>
<proteinExistence type="predicted"/>
<feature type="region of interest" description="Disordered" evidence="1">
    <location>
        <begin position="1"/>
        <end position="23"/>
    </location>
</feature>
<feature type="compositionally biased region" description="Basic and acidic residues" evidence="1">
    <location>
        <begin position="13"/>
        <end position="23"/>
    </location>
</feature>
<evidence type="ECO:0000313" key="2">
    <source>
        <dbReference type="EMBL" id="CAF1388357.1"/>
    </source>
</evidence>
<evidence type="ECO:0000256" key="1">
    <source>
        <dbReference type="SAM" id="MobiDB-lite"/>
    </source>
</evidence>